<organism evidence="7 8">
    <name type="scientific">Thermithiobacillus plumbiphilus</name>
    <dbReference type="NCBI Taxonomy" id="1729899"/>
    <lineage>
        <taxon>Bacteria</taxon>
        <taxon>Pseudomonadati</taxon>
        <taxon>Pseudomonadota</taxon>
        <taxon>Acidithiobacillia</taxon>
        <taxon>Acidithiobacillales</taxon>
        <taxon>Thermithiobacillaceae</taxon>
        <taxon>Thermithiobacillus</taxon>
    </lineage>
</organism>
<feature type="transmembrane region" description="Helical" evidence="6">
    <location>
        <begin position="344"/>
        <end position="363"/>
    </location>
</feature>
<evidence type="ECO:0000313" key="8">
    <source>
        <dbReference type="Proteomes" id="UP001446205"/>
    </source>
</evidence>
<dbReference type="EMBL" id="JBBPCO010000002">
    <property type="protein sequence ID" value="MEK8088875.1"/>
    <property type="molecule type" value="Genomic_DNA"/>
</dbReference>
<keyword evidence="8" id="KW-1185">Reference proteome</keyword>
<feature type="transmembrane region" description="Helical" evidence="6">
    <location>
        <begin position="393"/>
        <end position="412"/>
    </location>
</feature>
<feature type="transmembrane region" description="Helical" evidence="6">
    <location>
        <begin position="129"/>
        <end position="148"/>
    </location>
</feature>
<dbReference type="Pfam" id="PF01943">
    <property type="entry name" value="Polysacc_synt"/>
    <property type="match status" value="1"/>
</dbReference>
<feature type="transmembrane region" description="Helical" evidence="6">
    <location>
        <begin position="28"/>
        <end position="46"/>
    </location>
</feature>
<protein>
    <submittedName>
        <fullName evidence="7">Oligosaccharide flippase family protein</fullName>
    </submittedName>
</protein>
<evidence type="ECO:0000256" key="1">
    <source>
        <dbReference type="ARBA" id="ARBA00004651"/>
    </source>
</evidence>
<keyword evidence="4 6" id="KW-1133">Transmembrane helix</keyword>
<accession>A0ABU9D832</accession>
<dbReference type="RefSeq" id="WP_341369940.1">
    <property type="nucleotide sequence ID" value="NZ_JBBPCO010000002.1"/>
</dbReference>
<name>A0ABU9D832_9PROT</name>
<sequence length="501" mass="55264">MSIASQPPGSARVNTSTRSQAMSLGKANLLDFMIQIVLPIVLVRLLDPTEFGQYRMLWLAANAAIALGQLHMPHSLLYLLPREGAERARIYINNTLLFLASTGLIGAVLVGPWNHWLPGQMEHLSSNAFFLPLFIFVWVLASLVEFLPNADQRIAWQARVIVGLSLLRASTIVLVVFVTRDIEWVFAALLLFAFVKLGLLYYYIGKYHGRNVFKVNLNLLRGQIIYAAPFGISGSLYILRGQADQWVVASLFSTSVFATFSVAYVFSPLANIIRQSVSNAVMPRLSELHASGDREELLNLNRKANAGSNFLLFPMLVFFFVFSTQLIELIYTGSYLMAADVMRIYLLGMLAQAVEVNSILRVFSQGRFTVRVNFGLLLMSIVVSYLGARVFGLLGAALGSVLALSLGELMNLRHAVSVTNTSFSRFLDWKQLGILLGAAIVAGGVGKGVALLPMFSGHLIGQLFLGGLSMITVYILMLILLGKGDLIKSVLEDVLRRRRRV</sequence>
<evidence type="ECO:0000256" key="6">
    <source>
        <dbReference type="SAM" id="Phobius"/>
    </source>
</evidence>
<evidence type="ECO:0000256" key="4">
    <source>
        <dbReference type="ARBA" id="ARBA00022989"/>
    </source>
</evidence>
<feature type="transmembrane region" description="Helical" evidence="6">
    <location>
        <begin position="91"/>
        <end position="109"/>
    </location>
</feature>
<feature type="transmembrane region" description="Helical" evidence="6">
    <location>
        <begin position="432"/>
        <end position="453"/>
    </location>
</feature>
<feature type="transmembrane region" description="Helical" evidence="6">
    <location>
        <begin position="184"/>
        <end position="204"/>
    </location>
</feature>
<gene>
    <name evidence="7" type="ORF">WOB96_03770</name>
</gene>
<keyword evidence="2" id="KW-1003">Cell membrane</keyword>
<dbReference type="InterPro" id="IPR002797">
    <property type="entry name" value="Polysacc_synth"/>
</dbReference>
<keyword evidence="5 6" id="KW-0472">Membrane</keyword>
<dbReference type="InterPro" id="IPR050833">
    <property type="entry name" value="Poly_Biosynth_Transport"/>
</dbReference>
<reference evidence="7 8" key="1">
    <citation type="submission" date="2024-04" db="EMBL/GenBank/DDBJ databases">
        <authorList>
            <person name="Abashina T."/>
            <person name="Shaikin A."/>
        </authorList>
    </citation>
    <scope>NUCLEOTIDE SEQUENCE [LARGE SCALE GENOMIC DNA]</scope>
    <source>
        <strain evidence="7 8">AAFK</strain>
    </source>
</reference>
<feature type="transmembrane region" description="Helical" evidence="6">
    <location>
        <begin position="459"/>
        <end position="481"/>
    </location>
</feature>
<feature type="transmembrane region" description="Helical" evidence="6">
    <location>
        <begin position="370"/>
        <end position="387"/>
    </location>
</feature>
<feature type="transmembrane region" description="Helical" evidence="6">
    <location>
        <begin position="160"/>
        <end position="178"/>
    </location>
</feature>
<proteinExistence type="predicted"/>
<dbReference type="PANTHER" id="PTHR30250:SF11">
    <property type="entry name" value="O-ANTIGEN TRANSPORTER-RELATED"/>
    <property type="match status" value="1"/>
</dbReference>
<evidence type="ECO:0000256" key="5">
    <source>
        <dbReference type="ARBA" id="ARBA00023136"/>
    </source>
</evidence>
<dbReference type="Proteomes" id="UP001446205">
    <property type="component" value="Unassembled WGS sequence"/>
</dbReference>
<dbReference type="PANTHER" id="PTHR30250">
    <property type="entry name" value="PST FAMILY PREDICTED COLANIC ACID TRANSPORTER"/>
    <property type="match status" value="1"/>
</dbReference>
<evidence type="ECO:0000256" key="2">
    <source>
        <dbReference type="ARBA" id="ARBA00022475"/>
    </source>
</evidence>
<comment type="caution">
    <text evidence="7">The sequence shown here is derived from an EMBL/GenBank/DDBJ whole genome shotgun (WGS) entry which is preliminary data.</text>
</comment>
<feature type="transmembrane region" description="Helical" evidence="6">
    <location>
        <begin position="58"/>
        <end position="79"/>
    </location>
</feature>
<keyword evidence="3 6" id="KW-0812">Transmembrane</keyword>
<feature type="transmembrane region" description="Helical" evidence="6">
    <location>
        <begin position="310"/>
        <end position="332"/>
    </location>
</feature>
<comment type="subcellular location">
    <subcellularLocation>
        <location evidence="1">Cell membrane</location>
        <topology evidence="1">Multi-pass membrane protein</topology>
    </subcellularLocation>
</comment>
<evidence type="ECO:0000313" key="7">
    <source>
        <dbReference type="EMBL" id="MEK8088875.1"/>
    </source>
</evidence>
<feature type="transmembrane region" description="Helical" evidence="6">
    <location>
        <begin position="246"/>
        <end position="266"/>
    </location>
</feature>
<evidence type="ECO:0000256" key="3">
    <source>
        <dbReference type="ARBA" id="ARBA00022692"/>
    </source>
</evidence>
<feature type="transmembrane region" description="Helical" evidence="6">
    <location>
        <begin position="224"/>
        <end position="240"/>
    </location>
</feature>